<name>A0A7E4UXC3_PANRE</name>
<dbReference type="FunFam" id="1.10.10.60:FF:000003">
    <property type="entry name" value="Iroquois-class homeobox protein IRX"/>
    <property type="match status" value="1"/>
</dbReference>
<dbReference type="InterPro" id="IPR001356">
    <property type="entry name" value="HD"/>
</dbReference>
<keyword evidence="3 6" id="KW-0238">DNA-binding</keyword>
<evidence type="ECO:0000256" key="4">
    <source>
        <dbReference type="ARBA" id="ARBA00023155"/>
    </source>
</evidence>
<evidence type="ECO:0000256" key="3">
    <source>
        <dbReference type="ARBA" id="ARBA00023125"/>
    </source>
</evidence>
<sequence>MAALSNEAAMRLLAAAPMMQPPFPGGAGMPRPMMPPNIAAALGGLDQANQFRLHQMMMSQNVPPEIPAEMQHYFNRSYMADPSLPGGFHPYMGFDGGRRKNATREITMPLKEWLNSHRKNPYPTKQEKLLLACMTGMTMTQVSTWFANARRRLKKENKMTWSPRHGRNDSDDEDEGDDSTPDVSLSDEKTAGIVVDALESPKKPKIWSIADTLNPRADSAASNVSGESKASLHAKEEPKSPSTSTPTPNAMTSTAAAAANFQNPMMMAFANRMNPNFYPAFMAQQAAAQQAQQAAAQQAHQQQLSAMLRSVAGFPQMFMHPLFGMNGMAALNGLQMPSTSESSTSGSPPPADNSASTSASTSDRDTTTTTVKQEPTEAANAIHQSQPQPSTSTTTTATTTANTTATSDTTTTIDSGSNSPTSTKPASPTSPSNSIGDDCSGNVPKSPQPSKGQTAVTVG</sequence>
<dbReference type="PROSITE" id="PS50071">
    <property type="entry name" value="HOMEOBOX_2"/>
    <property type="match status" value="1"/>
</dbReference>
<dbReference type="WBParaSite" id="Pan_g13976.t1">
    <property type="protein sequence ID" value="Pan_g13976.t1"/>
    <property type="gene ID" value="Pan_g13976"/>
</dbReference>
<dbReference type="PANTHER" id="PTHR11211">
    <property type="entry name" value="IROQUOIS-CLASS HOMEODOMAIN PROTEIN IRX"/>
    <property type="match status" value="1"/>
</dbReference>
<feature type="compositionally biased region" description="Acidic residues" evidence="7">
    <location>
        <begin position="170"/>
        <end position="180"/>
    </location>
</feature>
<evidence type="ECO:0000256" key="1">
    <source>
        <dbReference type="ARBA" id="ARBA00004123"/>
    </source>
</evidence>
<dbReference type="InterPro" id="IPR017970">
    <property type="entry name" value="Homeobox_CS"/>
</dbReference>
<protein>
    <submittedName>
        <fullName evidence="10">Homeobox domain-containing protein</fullName>
    </submittedName>
</protein>
<dbReference type="PANTHER" id="PTHR11211:SF40">
    <property type="entry name" value="MIRROR, ISOFORM C"/>
    <property type="match status" value="1"/>
</dbReference>
<organism evidence="9 10">
    <name type="scientific">Panagrellus redivivus</name>
    <name type="common">Microworm</name>
    <dbReference type="NCBI Taxonomy" id="6233"/>
    <lineage>
        <taxon>Eukaryota</taxon>
        <taxon>Metazoa</taxon>
        <taxon>Ecdysozoa</taxon>
        <taxon>Nematoda</taxon>
        <taxon>Chromadorea</taxon>
        <taxon>Rhabditida</taxon>
        <taxon>Tylenchina</taxon>
        <taxon>Panagrolaimomorpha</taxon>
        <taxon>Panagrolaimoidea</taxon>
        <taxon>Panagrolaimidae</taxon>
        <taxon>Panagrellus</taxon>
    </lineage>
</organism>
<feature type="DNA-binding region" description="Homeobox" evidence="6">
    <location>
        <begin position="100"/>
        <end position="157"/>
    </location>
</feature>
<dbReference type="SMART" id="SM00389">
    <property type="entry name" value="HOX"/>
    <property type="match status" value="1"/>
</dbReference>
<evidence type="ECO:0000313" key="9">
    <source>
        <dbReference type="Proteomes" id="UP000492821"/>
    </source>
</evidence>
<dbReference type="PROSITE" id="PS00027">
    <property type="entry name" value="HOMEOBOX_1"/>
    <property type="match status" value="1"/>
</dbReference>
<dbReference type="GO" id="GO:0000978">
    <property type="term" value="F:RNA polymerase II cis-regulatory region sequence-specific DNA binding"/>
    <property type="evidence" value="ECO:0007669"/>
    <property type="project" value="TreeGrafter"/>
</dbReference>
<feature type="compositionally biased region" description="Low complexity" evidence="7">
    <location>
        <begin position="337"/>
        <end position="361"/>
    </location>
</feature>
<evidence type="ECO:0000259" key="8">
    <source>
        <dbReference type="PROSITE" id="PS50071"/>
    </source>
</evidence>
<reference evidence="10" key="2">
    <citation type="submission" date="2020-10" db="UniProtKB">
        <authorList>
            <consortium name="WormBaseParasite"/>
        </authorList>
    </citation>
    <scope>IDENTIFICATION</scope>
</reference>
<feature type="region of interest" description="Disordered" evidence="7">
    <location>
        <begin position="334"/>
        <end position="459"/>
    </location>
</feature>
<dbReference type="AlphaFoldDB" id="A0A7E4UXC3"/>
<dbReference type="InterPro" id="IPR009057">
    <property type="entry name" value="Homeodomain-like_sf"/>
</dbReference>
<keyword evidence="9" id="KW-1185">Reference proteome</keyword>
<dbReference type="CDD" id="cd00086">
    <property type="entry name" value="homeodomain"/>
    <property type="match status" value="1"/>
</dbReference>
<dbReference type="GO" id="GO:0030182">
    <property type="term" value="P:neuron differentiation"/>
    <property type="evidence" value="ECO:0007669"/>
    <property type="project" value="TreeGrafter"/>
</dbReference>
<comment type="subcellular location">
    <subcellularLocation>
        <location evidence="1 6">Nucleus</location>
    </subcellularLocation>
</comment>
<comment type="similarity">
    <text evidence="2">Belongs to the TALE/IRO homeobox family.</text>
</comment>
<dbReference type="Proteomes" id="UP000492821">
    <property type="component" value="Unassembled WGS sequence"/>
</dbReference>
<proteinExistence type="inferred from homology"/>
<dbReference type="Pfam" id="PF05920">
    <property type="entry name" value="Homeobox_KN"/>
    <property type="match status" value="1"/>
</dbReference>
<dbReference type="InterPro" id="IPR008422">
    <property type="entry name" value="KN_HD"/>
</dbReference>
<feature type="compositionally biased region" description="Low complexity" evidence="7">
    <location>
        <begin position="240"/>
        <end position="251"/>
    </location>
</feature>
<feature type="compositionally biased region" description="Low complexity" evidence="7">
    <location>
        <begin position="390"/>
        <end position="434"/>
    </location>
</feature>
<feature type="compositionally biased region" description="Polar residues" evidence="7">
    <location>
        <begin position="443"/>
        <end position="459"/>
    </location>
</feature>
<evidence type="ECO:0000256" key="2">
    <source>
        <dbReference type="ARBA" id="ARBA00008446"/>
    </source>
</evidence>
<feature type="region of interest" description="Disordered" evidence="7">
    <location>
        <begin position="216"/>
        <end position="251"/>
    </location>
</feature>
<evidence type="ECO:0000256" key="7">
    <source>
        <dbReference type="SAM" id="MobiDB-lite"/>
    </source>
</evidence>
<evidence type="ECO:0000313" key="10">
    <source>
        <dbReference type="WBParaSite" id="Pan_g13976.t1"/>
    </source>
</evidence>
<keyword evidence="4 6" id="KW-0371">Homeobox</keyword>
<dbReference type="GO" id="GO:0005634">
    <property type="term" value="C:nucleus"/>
    <property type="evidence" value="ECO:0007669"/>
    <property type="project" value="UniProtKB-SubCell"/>
</dbReference>
<dbReference type="SUPFAM" id="SSF46689">
    <property type="entry name" value="Homeodomain-like"/>
    <property type="match status" value="1"/>
</dbReference>
<dbReference type="Gene3D" id="1.10.10.60">
    <property type="entry name" value="Homeodomain-like"/>
    <property type="match status" value="1"/>
</dbReference>
<accession>A0A7E4UXC3</accession>
<reference evidence="9" key="1">
    <citation type="journal article" date="2013" name="Genetics">
        <title>The draft genome and transcriptome of Panagrellus redivivus are shaped by the harsh demands of a free-living lifestyle.</title>
        <authorList>
            <person name="Srinivasan J."/>
            <person name="Dillman A.R."/>
            <person name="Macchietto M.G."/>
            <person name="Heikkinen L."/>
            <person name="Lakso M."/>
            <person name="Fracchia K.M."/>
            <person name="Antoshechkin I."/>
            <person name="Mortazavi A."/>
            <person name="Wong G."/>
            <person name="Sternberg P.W."/>
        </authorList>
    </citation>
    <scope>NUCLEOTIDE SEQUENCE [LARGE SCALE GENOMIC DNA]</scope>
    <source>
        <strain evidence="9">MT8872</strain>
    </source>
</reference>
<dbReference type="GO" id="GO:0000981">
    <property type="term" value="F:DNA-binding transcription factor activity, RNA polymerase II-specific"/>
    <property type="evidence" value="ECO:0007669"/>
    <property type="project" value="InterPro"/>
</dbReference>
<evidence type="ECO:0000256" key="6">
    <source>
        <dbReference type="PROSITE-ProRule" id="PRU00108"/>
    </source>
</evidence>
<keyword evidence="5 6" id="KW-0539">Nucleus</keyword>
<dbReference type="GO" id="GO:0048468">
    <property type="term" value="P:cell development"/>
    <property type="evidence" value="ECO:0007669"/>
    <property type="project" value="TreeGrafter"/>
</dbReference>
<feature type="domain" description="Homeobox" evidence="8">
    <location>
        <begin position="98"/>
        <end position="156"/>
    </location>
</feature>
<feature type="region of interest" description="Disordered" evidence="7">
    <location>
        <begin position="157"/>
        <end position="190"/>
    </location>
</feature>
<evidence type="ECO:0000256" key="5">
    <source>
        <dbReference type="ARBA" id="ARBA00023242"/>
    </source>
</evidence>